<dbReference type="Pfam" id="PF10067">
    <property type="entry name" value="DUF2306"/>
    <property type="match status" value="1"/>
</dbReference>
<feature type="transmembrane region" description="Helical" evidence="1">
    <location>
        <begin position="15"/>
        <end position="35"/>
    </location>
</feature>
<reference evidence="2 3" key="1">
    <citation type="submission" date="2016-10" db="EMBL/GenBank/DDBJ databases">
        <authorList>
            <person name="de Groot N.N."/>
        </authorList>
    </citation>
    <scope>NUCLEOTIDE SEQUENCE [LARGE SCALE GENOMIC DNA]</scope>
    <source>
        <strain evidence="2 3">CGMCC 4.1877</strain>
    </source>
</reference>
<evidence type="ECO:0000256" key="1">
    <source>
        <dbReference type="SAM" id="Phobius"/>
    </source>
</evidence>
<dbReference type="EMBL" id="FOUY01000001">
    <property type="protein sequence ID" value="SFM56477.1"/>
    <property type="molecule type" value="Genomic_DNA"/>
</dbReference>
<feature type="transmembrane region" description="Helical" evidence="1">
    <location>
        <begin position="55"/>
        <end position="75"/>
    </location>
</feature>
<accession>A0A1I4RW46</accession>
<dbReference type="STRING" id="260086.SAMN05216207_100195"/>
<organism evidence="2 3">
    <name type="scientific">Pseudonocardia ammonioxydans</name>
    <dbReference type="NCBI Taxonomy" id="260086"/>
    <lineage>
        <taxon>Bacteria</taxon>
        <taxon>Bacillati</taxon>
        <taxon>Actinomycetota</taxon>
        <taxon>Actinomycetes</taxon>
        <taxon>Pseudonocardiales</taxon>
        <taxon>Pseudonocardiaceae</taxon>
        <taxon>Pseudonocardia</taxon>
    </lineage>
</organism>
<feature type="transmembrane region" description="Helical" evidence="1">
    <location>
        <begin position="126"/>
        <end position="146"/>
    </location>
</feature>
<feature type="transmembrane region" description="Helical" evidence="1">
    <location>
        <begin position="188"/>
        <end position="208"/>
    </location>
</feature>
<dbReference type="Proteomes" id="UP000199614">
    <property type="component" value="Unassembled WGS sequence"/>
</dbReference>
<feature type="transmembrane region" description="Helical" evidence="1">
    <location>
        <begin position="158"/>
        <end position="182"/>
    </location>
</feature>
<proteinExistence type="predicted"/>
<feature type="transmembrane region" description="Helical" evidence="1">
    <location>
        <begin position="95"/>
        <end position="114"/>
    </location>
</feature>
<name>A0A1I4RW46_PSUAM</name>
<gene>
    <name evidence="2" type="ORF">SAMN05216207_100195</name>
</gene>
<keyword evidence="1" id="KW-0472">Membrane</keyword>
<keyword evidence="1" id="KW-1133">Transmembrane helix</keyword>
<dbReference type="AlphaFoldDB" id="A0A1I4RW46"/>
<sequence length="229" mass="23898">MAAAGADPARPAARLWWWAAGLAVFGLLPVLARLLVELAGGTVTTPANTRPGAAIPLILHAVSGTVFTVLGAFQFPTAGRSRGRARVWHPRAGRLLVLAGATAALTALWLTLFFSDTRGSGVLLYLFRLAFGVAMVACLVAGVVAIRRGGALRHRAWMIRAYAIGLGASTQIVTLGVGGALIGDGELGTALLTAAGWMINLGVAEWVIRHRSRAARPDRRATGAPAVRR</sequence>
<keyword evidence="3" id="KW-1185">Reference proteome</keyword>
<dbReference type="InterPro" id="IPR018750">
    <property type="entry name" value="DUF2306_membrane"/>
</dbReference>
<keyword evidence="1" id="KW-0812">Transmembrane</keyword>
<dbReference type="RefSeq" id="WP_218162606.1">
    <property type="nucleotide sequence ID" value="NZ_FOUY01000001.1"/>
</dbReference>
<evidence type="ECO:0000313" key="2">
    <source>
        <dbReference type="EMBL" id="SFM56477.1"/>
    </source>
</evidence>
<evidence type="ECO:0000313" key="3">
    <source>
        <dbReference type="Proteomes" id="UP000199614"/>
    </source>
</evidence>
<protein>
    <submittedName>
        <fullName evidence="2">Predicted membrane protein</fullName>
    </submittedName>
</protein>